<dbReference type="KEGG" id="dpr:Despr_1464"/>
<protein>
    <submittedName>
        <fullName evidence="1">Uncharacterized protein</fullName>
    </submittedName>
</protein>
<evidence type="ECO:0000313" key="1">
    <source>
        <dbReference type="EMBL" id="ADW17619.1"/>
    </source>
</evidence>
<proteinExistence type="predicted"/>
<dbReference type="EMBL" id="CP002364">
    <property type="protein sequence ID" value="ADW17619.1"/>
    <property type="molecule type" value="Genomic_DNA"/>
</dbReference>
<evidence type="ECO:0000313" key="2">
    <source>
        <dbReference type="Proteomes" id="UP000006365"/>
    </source>
</evidence>
<keyword evidence="2" id="KW-1185">Reference proteome</keyword>
<name>A0A7U4DP28_DESPD</name>
<reference evidence="1 2" key="1">
    <citation type="journal article" date="2011" name="Stand. Genomic Sci.">
        <title>Complete genome sequence of Desulfobulbus propionicus type strain (1pr3).</title>
        <authorList>
            <person name="Pagani I."/>
            <person name="Lapidus A."/>
            <person name="Nolan M."/>
            <person name="Lucas S."/>
            <person name="Hammon N."/>
            <person name="Deshpande S."/>
            <person name="Cheng J.F."/>
            <person name="Chertkov O."/>
            <person name="Davenport K."/>
            <person name="Tapia R."/>
            <person name="Han C."/>
            <person name="Goodwin L."/>
            <person name="Pitluck S."/>
            <person name="Liolios K."/>
            <person name="Mavromatis K."/>
            <person name="Ivanova N."/>
            <person name="Mikhailova N."/>
            <person name="Pati A."/>
            <person name="Chen A."/>
            <person name="Palaniappan K."/>
            <person name="Land M."/>
            <person name="Hauser L."/>
            <person name="Chang Y.J."/>
            <person name="Jeffries C.D."/>
            <person name="Detter J.C."/>
            <person name="Brambilla E."/>
            <person name="Kannan K.P."/>
            <person name="Djao O.D."/>
            <person name="Rohde M."/>
            <person name="Pukall R."/>
            <person name="Spring S."/>
            <person name="Goker M."/>
            <person name="Sikorski J."/>
            <person name="Woyke T."/>
            <person name="Bristow J."/>
            <person name="Eisen J.A."/>
            <person name="Markowitz V."/>
            <person name="Hugenholtz P."/>
            <person name="Kyrpides N.C."/>
            <person name="Klenk H.P."/>
        </authorList>
    </citation>
    <scope>NUCLEOTIDE SEQUENCE [LARGE SCALE GENOMIC DNA]</scope>
    <source>
        <strain evidence="2">ATCC 33891 / DSM 2032 / 1pr3</strain>
    </source>
</reference>
<dbReference type="RefSeq" id="WP_015724160.1">
    <property type="nucleotide sequence ID" value="NC_014972.1"/>
</dbReference>
<dbReference type="AlphaFoldDB" id="A0A7U4DP28"/>
<accession>A0A7U4DP28</accession>
<dbReference type="Proteomes" id="UP000006365">
    <property type="component" value="Chromosome"/>
</dbReference>
<sequence length="110" mass="12082">MEITKIVVTDLIMAGGLFAEEGYDVEQSADNLADLKGQIIVGFLEEVYPGVEVYADIAIQRKAGQTRPLEVLAYSETKEIVPSVSAALREQLERRIAEASADLAWAVRQE</sequence>
<organism evidence="1 2">
    <name type="scientific">Desulfobulbus propionicus (strain ATCC 33891 / DSM 2032 / VKM B-1956 / 1pr3)</name>
    <dbReference type="NCBI Taxonomy" id="577650"/>
    <lineage>
        <taxon>Bacteria</taxon>
        <taxon>Pseudomonadati</taxon>
        <taxon>Thermodesulfobacteriota</taxon>
        <taxon>Desulfobulbia</taxon>
        <taxon>Desulfobulbales</taxon>
        <taxon>Desulfobulbaceae</taxon>
        <taxon>Desulfobulbus</taxon>
    </lineage>
</organism>
<gene>
    <name evidence="1" type="ordered locus">Despr_1464</name>
</gene>